<keyword evidence="5" id="KW-1185">Reference proteome</keyword>
<protein>
    <submittedName>
        <fullName evidence="4">MraZ</fullName>
    </submittedName>
</protein>
<gene>
    <name evidence="4" type="ORF">POM88_033805</name>
</gene>
<feature type="compositionally biased region" description="Low complexity" evidence="1">
    <location>
        <begin position="145"/>
        <end position="163"/>
    </location>
</feature>
<dbReference type="EMBL" id="JAUIZM010000008">
    <property type="protein sequence ID" value="KAK1367713.1"/>
    <property type="molecule type" value="Genomic_DNA"/>
</dbReference>
<reference evidence="4" key="2">
    <citation type="submission" date="2023-05" db="EMBL/GenBank/DDBJ databases">
        <authorList>
            <person name="Schelkunov M.I."/>
        </authorList>
    </citation>
    <scope>NUCLEOTIDE SEQUENCE</scope>
    <source>
        <strain evidence="4">Hsosn_3</strain>
        <tissue evidence="4">Leaf</tissue>
    </source>
</reference>
<name>A0AAD8MCZ2_9APIA</name>
<evidence type="ECO:0000313" key="4">
    <source>
        <dbReference type="EMBL" id="KAK1367713.1"/>
    </source>
</evidence>
<evidence type="ECO:0000256" key="1">
    <source>
        <dbReference type="SAM" id="MobiDB-lite"/>
    </source>
</evidence>
<sequence>MRPVWSYNNLCWCISAGYLFSLVCSLHGGILTESKFDNLYSQPPKYSSPLNGSVSCEDLQGVGSFETTCLLNANLYINTDLYVFGHGNLEILPHVSVVCPIEGCIISFNLTGNVKVGQYASIVAGSVIFSATSLSFEPDSLINTTSLGGSPPPRSSGTPSSYDGSGGGHGGRGASCLKSNYTKYWGGDVYAWSTLSEPWSYGSKGGGMSAEHQFGGSGGGRVKLVVEDIIFLNGSILAEGGDGGFEGGGGSGGSIIVHAKKLKGFGTISAAGGRGWAGGGGGRISVYGHSNEQEVKVTVHGGLSLGCPLNGGAAGTLFDASILSLTVGNNNVTTETETPLLDFSTSPLWLNVLVENNAKALVPLLWSRVQVRGQISLLHGGILVFGLSEFQVSEFELVADELSLSNSAIKVYGEFRMTVKVLLMWNSKITINDGGDNIDTSSVLEVRNLAVLRGNSVVSSNANLAVYGQGLLTLTGPGDVIKAQRVSLSLFYNVSIGPGSLLQAPLDDDNSKSVVTKSHCGSQVCPKDLLTPPDDCHLNYTLSFSLQICRVEDIHVNGIIKGSIIHIHRATTVIVETNGTISASELGCRNGIGKGNYSNGAGGGAGHGGKGGSGVYNRIVSEGGNTYGSPNLPCELGSGSEGPRVSHGHVSGGGMIVIGSISWPLSRLYMAGSMRADGQSYDKAIENIYGSTVGGLGGGSGGTILLFLEALELVQDSYLSVAGGNGAPLGGGGGGGGRLHFHWSNIDVGNEYVPLAIMNGTVYRRGGTGNSGGLSGEEGTVTGKKCPKGLYGTYCTECPVGTYKVVEGSDASLCTPCSLELLPRRASFVYVRGGAIHSFCPYRCISDKYRMPNCYKPFEELLYTFGGPWPFALLWSTVIVLLAFSLSVLRSKLVGPDCSYHNASSVEQPSYNHSPHLLSLSEVRGSRADKTQTHVHRLYFMGPNTFREPWHLPYSPPSSIIDIVYEDAFNRFIDEINSVAAYNWWEGSVHSILTLVAYPCAWSWKQWCRRNKIHCLQEYVKSEYDHTCLRSCRSRALYKGMKLGATPDLMVAYIDFFLGGDEKRREMVTIIQKRFPMCIIFGGDGSYMSPYYMHSDALLTNLLAQHVPPTVWNRFVDGLNAQLRTVRHGWIHSALIPVINWIKSHGDPQLEFHGVKIELGWFQATASGYYQLGILVVVADHSPHSLHQSYFLESEDCPSPSSRNVATLVQKNLAQPQSSQLHVSHALCQKKISFGTNGGIINDSTLKSLDFRKDFLFPPSLLLHNTRPVGRQDTLQLLISIIFLADIFATALLLLQSFWISLGMVLAILLVLPLSLLSPFPAGLNAYFSRGPRRASLTRVYALWNVTSLSNIIVAIICGLIQYGISLLQPPEEADSMDDEKWWILPTVLMLFKLIQARLLDWHIANLEIRDFSLFCPDPDTFWAYEPDL</sequence>
<feature type="region of interest" description="Disordered" evidence="1">
    <location>
        <begin position="145"/>
        <end position="167"/>
    </location>
</feature>
<dbReference type="PANTHER" id="PTHR31513">
    <property type="entry name" value="EPHRIN TYPE-B RECEPTOR"/>
    <property type="match status" value="1"/>
</dbReference>
<feature type="transmembrane region" description="Helical" evidence="2">
    <location>
        <begin position="1277"/>
        <end position="1299"/>
    </location>
</feature>
<feature type="transmembrane region" description="Helical" evidence="2">
    <location>
        <begin position="1305"/>
        <end position="1328"/>
    </location>
</feature>
<feature type="transmembrane region" description="Helical" evidence="2">
    <location>
        <begin position="1340"/>
        <end position="1362"/>
    </location>
</feature>
<dbReference type="SMART" id="SM01411">
    <property type="entry name" value="Ephrin_rec_like"/>
    <property type="match status" value="1"/>
</dbReference>
<dbReference type="InterPro" id="IPR058316">
    <property type="entry name" value="DUF8003"/>
</dbReference>
<reference evidence="4" key="1">
    <citation type="submission" date="2023-02" db="EMBL/GenBank/DDBJ databases">
        <title>Genome of toxic invasive species Heracleum sosnowskyi carries increased number of genes despite the absence of recent whole-genome duplications.</title>
        <authorList>
            <person name="Schelkunov M."/>
            <person name="Shtratnikova V."/>
            <person name="Makarenko M."/>
            <person name="Klepikova A."/>
            <person name="Omelchenko D."/>
            <person name="Novikova G."/>
            <person name="Obukhova E."/>
            <person name="Bogdanov V."/>
            <person name="Penin A."/>
            <person name="Logacheva M."/>
        </authorList>
    </citation>
    <scope>NUCLEOTIDE SEQUENCE</scope>
    <source>
        <strain evidence="4">Hsosn_3</strain>
        <tissue evidence="4">Leaf</tissue>
    </source>
</reference>
<evidence type="ECO:0000313" key="5">
    <source>
        <dbReference type="Proteomes" id="UP001237642"/>
    </source>
</evidence>
<evidence type="ECO:0000259" key="3">
    <source>
        <dbReference type="Pfam" id="PF26010"/>
    </source>
</evidence>
<evidence type="ECO:0000256" key="2">
    <source>
        <dbReference type="SAM" id="Phobius"/>
    </source>
</evidence>
<feature type="transmembrane region" description="Helical" evidence="2">
    <location>
        <begin position="861"/>
        <end position="884"/>
    </location>
</feature>
<feature type="domain" description="DUF8003" evidence="3">
    <location>
        <begin position="781"/>
        <end position="855"/>
    </location>
</feature>
<dbReference type="Proteomes" id="UP001237642">
    <property type="component" value="Unassembled WGS sequence"/>
</dbReference>
<dbReference type="PANTHER" id="PTHR31513:SF2">
    <property type="entry name" value="MRAZ"/>
    <property type="match status" value="1"/>
</dbReference>
<comment type="caution">
    <text evidence="4">The sequence shown here is derived from an EMBL/GenBank/DDBJ whole genome shotgun (WGS) entry which is preliminary data.</text>
</comment>
<keyword evidence="2" id="KW-0812">Transmembrane</keyword>
<keyword evidence="2" id="KW-1133">Transmembrane helix</keyword>
<feature type="transmembrane region" description="Helical" evidence="2">
    <location>
        <begin position="1382"/>
        <end position="1400"/>
    </location>
</feature>
<dbReference type="Pfam" id="PF26010">
    <property type="entry name" value="DUF8003"/>
    <property type="match status" value="1"/>
</dbReference>
<organism evidence="4 5">
    <name type="scientific">Heracleum sosnowskyi</name>
    <dbReference type="NCBI Taxonomy" id="360622"/>
    <lineage>
        <taxon>Eukaryota</taxon>
        <taxon>Viridiplantae</taxon>
        <taxon>Streptophyta</taxon>
        <taxon>Embryophyta</taxon>
        <taxon>Tracheophyta</taxon>
        <taxon>Spermatophyta</taxon>
        <taxon>Magnoliopsida</taxon>
        <taxon>eudicotyledons</taxon>
        <taxon>Gunneridae</taxon>
        <taxon>Pentapetalae</taxon>
        <taxon>asterids</taxon>
        <taxon>campanulids</taxon>
        <taxon>Apiales</taxon>
        <taxon>Apiaceae</taxon>
        <taxon>Apioideae</taxon>
        <taxon>apioid superclade</taxon>
        <taxon>Tordylieae</taxon>
        <taxon>Tordyliinae</taxon>
        <taxon>Heracleum</taxon>
    </lineage>
</organism>
<proteinExistence type="predicted"/>
<accession>A0AAD8MCZ2</accession>
<keyword evidence="2" id="KW-0472">Membrane</keyword>